<dbReference type="Proteomes" id="UP000038010">
    <property type="component" value="Unassembled WGS sequence"/>
</dbReference>
<reference evidence="2 3" key="1">
    <citation type="submission" date="2015-06" db="EMBL/GenBank/DDBJ databases">
        <title>Draft genome of the ant-associated black yeast Phialophora attae CBS 131958.</title>
        <authorList>
            <person name="Moreno L.F."/>
            <person name="Stielow B.J."/>
            <person name="de Hoog S."/>
            <person name="Vicente V.A."/>
            <person name="Weiss V.A."/>
            <person name="de Vries M."/>
            <person name="Cruz L.M."/>
            <person name="Souza E.M."/>
        </authorList>
    </citation>
    <scope>NUCLEOTIDE SEQUENCE [LARGE SCALE GENOMIC DNA]</scope>
    <source>
        <strain evidence="2 3">CBS 131958</strain>
    </source>
</reference>
<feature type="region of interest" description="Disordered" evidence="1">
    <location>
        <begin position="1"/>
        <end position="120"/>
    </location>
</feature>
<comment type="caution">
    <text evidence="2">The sequence shown here is derived from an EMBL/GenBank/DDBJ whole genome shotgun (WGS) entry which is preliminary data.</text>
</comment>
<feature type="compositionally biased region" description="Low complexity" evidence="1">
    <location>
        <begin position="1"/>
        <end position="29"/>
    </location>
</feature>
<dbReference type="EMBL" id="LFJN01000002">
    <property type="protein sequence ID" value="KPI45190.1"/>
    <property type="molecule type" value="Genomic_DNA"/>
</dbReference>
<protein>
    <submittedName>
        <fullName evidence="2">Uncharacterized protein</fullName>
    </submittedName>
</protein>
<accession>A0A0N1HH56</accession>
<organism evidence="2 3">
    <name type="scientific">Cyphellophora attinorum</name>
    <dbReference type="NCBI Taxonomy" id="1664694"/>
    <lineage>
        <taxon>Eukaryota</taxon>
        <taxon>Fungi</taxon>
        <taxon>Dikarya</taxon>
        <taxon>Ascomycota</taxon>
        <taxon>Pezizomycotina</taxon>
        <taxon>Eurotiomycetes</taxon>
        <taxon>Chaetothyriomycetidae</taxon>
        <taxon>Chaetothyriales</taxon>
        <taxon>Cyphellophoraceae</taxon>
        <taxon>Cyphellophora</taxon>
    </lineage>
</organism>
<name>A0A0N1HH56_9EURO</name>
<dbReference type="AlphaFoldDB" id="A0A0N1HH56"/>
<feature type="compositionally biased region" description="Basic residues" evidence="1">
    <location>
        <begin position="308"/>
        <end position="317"/>
    </location>
</feature>
<proteinExistence type="predicted"/>
<dbReference type="VEuPathDB" id="FungiDB:AB675_2413"/>
<sequence length="424" mass="47942">MALEAELAQEQSAASASASYAVPVPASPATNSERNDSSDAIAPLEISQPIQAHSPTLPWDDEQLTDWADESEELEALAAQQTSAPSTEAPTPPQSDEGYESDNERYSSNNNNKDDEIEVRCEPPRPVAAWRRDCELSGRLIPFYIPEPPFPNSTVRERSPLRTMTLVGCQPSISETDVEAEAAAIRSKIAGRHLPPPRQRKSKRKSKPYDSNAFAQSRETLAEMADTGTESENVRPPKRRESKPYDPSAFVSVQDMNAEAAETQTKSEHIRPPRRRESKPYDPSAFRTTQEVEPETADTEKESEHVHPPRRRERKTYRRSIFTEHFELEPPQRALLEVQIKRAAPRAAKRKARSPAPFGIPMHHELVRPLAKTVVKKFRLHILKMQGRCSRTRGYSGEVFGNVWLDGCWKRQEQNFGYDHRSFP</sequence>
<evidence type="ECO:0000313" key="2">
    <source>
        <dbReference type="EMBL" id="KPI45190.1"/>
    </source>
</evidence>
<dbReference type="GeneID" id="28734265"/>
<gene>
    <name evidence="2" type="ORF">AB675_2413</name>
</gene>
<feature type="region of interest" description="Disordered" evidence="1">
    <location>
        <begin position="187"/>
        <end position="317"/>
    </location>
</feature>
<feature type="compositionally biased region" description="Low complexity" evidence="1">
    <location>
        <begin position="76"/>
        <end position="89"/>
    </location>
</feature>
<feature type="compositionally biased region" description="Acidic residues" evidence="1">
    <location>
        <begin position="59"/>
        <end position="75"/>
    </location>
</feature>
<keyword evidence="3" id="KW-1185">Reference proteome</keyword>
<evidence type="ECO:0000256" key="1">
    <source>
        <dbReference type="SAM" id="MobiDB-lite"/>
    </source>
</evidence>
<feature type="compositionally biased region" description="Basic and acidic residues" evidence="1">
    <location>
        <begin position="298"/>
        <end position="307"/>
    </location>
</feature>
<dbReference type="RefSeq" id="XP_018005153.1">
    <property type="nucleotide sequence ID" value="XM_018142385.1"/>
</dbReference>
<evidence type="ECO:0000313" key="3">
    <source>
        <dbReference type="Proteomes" id="UP000038010"/>
    </source>
</evidence>